<keyword evidence="3" id="KW-0812">Transmembrane</keyword>
<dbReference type="STRING" id="3914.A0A0L9UZ48"/>
<organism evidence="4 5">
    <name type="scientific">Phaseolus angularis</name>
    <name type="common">Azuki bean</name>
    <name type="synonym">Vigna angularis</name>
    <dbReference type="NCBI Taxonomy" id="3914"/>
    <lineage>
        <taxon>Eukaryota</taxon>
        <taxon>Viridiplantae</taxon>
        <taxon>Streptophyta</taxon>
        <taxon>Embryophyta</taxon>
        <taxon>Tracheophyta</taxon>
        <taxon>Spermatophyta</taxon>
        <taxon>Magnoliopsida</taxon>
        <taxon>eudicotyledons</taxon>
        <taxon>Gunneridae</taxon>
        <taxon>Pentapetalae</taxon>
        <taxon>rosids</taxon>
        <taxon>fabids</taxon>
        <taxon>Fabales</taxon>
        <taxon>Fabaceae</taxon>
        <taxon>Papilionoideae</taxon>
        <taxon>50 kb inversion clade</taxon>
        <taxon>NPAAA clade</taxon>
        <taxon>indigoferoid/millettioid clade</taxon>
        <taxon>Phaseoleae</taxon>
        <taxon>Vigna</taxon>
    </lineage>
</organism>
<dbReference type="SUPFAM" id="SSF48371">
    <property type="entry name" value="ARM repeat"/>
    <property type="match status" value="1"/>
</dbReference>
<dbReference type="PANTHER" id="PTHR23315">
    <property type="entry name" value="U BOX DOMAIN-CONTAINING"/>
    <property type="match status" value="1"/>
</dbReference>
<dbReference type="InterPro" id="IPR016024">
    <property type="entry name" value="ARM-type_fold"/>
</dbReference>
<feature type="compositionally biased region" description="Basic residues" evidence="2">
    <location>
        <begin position="194"/>
        <end position="206"/>
    </location>
</feature>
<gene>
    <name evidence="4" type="ORF">LR48_Vigan07g165500</name>
</gene>
<feature type="compositionally biased region" description="Basic and acidic residues" evidence="2">
    <location>
        <begin position="164"/>
        <end position="177"/>
    </location>
</feature>
<dbReference type="Proteomes" id="UP000053144">
    <property type="component" value="Chromosome 7"/>
</dbReference>
<feature type="compositionally biased region" description="Polar residues" evidence="2">
    <location>
        <begin position="207"/>
        <end position="217"/>
    </location>
</feature>
<proteinExistence type="predicted"/>
<keyword evidence="3" id="KW-1133">Transmembrane helix</keyword>
<evidence type="ECO:0000256" key="1">
    <source>
        <dbReference type="ARBA" id="ARBA00022786"/>
    </source>
</evidence>
<dbReference type="Gene3D" id="1.25.10.10">
    <property type="entry name" value="Leucine-rich Repeat Variant"/>
    <property type="match status" value="1"/>
</dbReference>
<keyword evidence="1" id="KW-0833">Ubl conjugation pathway</keyword>
<keyword evidence="3" id="KW-0472">Membrane</keyword>
<feature type="region of interest" description="Disordered" evidence="2">
    <location>
        <begin position="1"/>
        <end position="28"/>
    </location>
</feature>
<evidence type="ECO:0000256" key="2">
    <source>
        <dbReference type="SAM" id="MobiDB-lite"/>
    </source>
</evidence>
<reference evidence="5" key="1">
    <citation type="journal article" date="2015" name="Proc. Natl. Acad. Sci. U.S.A.">
        <title>Genome sequencing of adzuki bean (Vigna angularis) provides insight into high starch and low fat accumulation and domestication.</title>
        <authorList>
            <person name="Yang K."/>
            <person name="Tian Z."/>
            <person name="Chen C."/>
            <person name="Luo L."/>
            <person name="Zhao B."/>
            <person name="Wang Z."/>
            <person name="Yu L."/>
            <person name="Li Y."/>
            <person name="Sun Y."/>
            <person name="Li W."/>
            <person name="Chen Y."/>
            <person name="Li Y."/>
            <person name="Zhang Y."/>
            <person name="Ai D."/>
            <person name="Zhao J."/>
            <person name="Shang C."/>
            <person name="Ma Y."/>
            <person name="Wu B."/>
            <person name="Wang M."/>
            <person name="Gao L."/>
            <person name="Sun D."/>
            <person name="Zhang P."/>
            <person name="Guo F."/>
            <person name="Wang W."/>
            <person name="Li Y."/>
            <person name="Wang J."/>
            <person name="Varshney R.K."/>
            <person name="Wang J."/>
            <person name="Ling H.Q."/>
            <person name="Wan P."/>
        </authorList>
    </citation>
    <scope>NUCLEOTIDE SEQUENCE</scope>
    <source>
        <strain evidence="5">cv. Jingnong 6</strain>
    </source>
</reference>
<dbReference type="EMBL" id="CM003377">
    <property type="protein sequence ID" value="KOM47951.1"/>
    <property type="molecule type" value="Genomic_DNA"/>
</dbReference>
<dbReference type="AlphaFoldDB" id="A0A0L9UZ48"/>
<dbReference type="Gramene" id="KOM47951">
    <property type="protein sequence ID" value="KOM47951"/>
    <property type="gene ID" value="LR48_Vigan07g165500"/>
</dbReference>
<protein>
    <submittedName>
        <fullName evidence="4">Uncharacterized protein</fullName>
    </submittedName>
</protein>
<feature type="region of interest" description="Disordered" evidence="2">
    <location>
        <begin position="164"/>
        <end position="227"/>
    </location>
</feature>
<evidence type="ECO:0000313" key="5">
    <source>
        <dbReference type="Proteomes" id="UP000053144"/>
    </source>
</evidence>
<feature type="transmembrane region" description="Helical" evidence="3">
    <location>
        <begin position="479"/>
        <end position="505"/>
    </location>
</feature>
<evidence type="ECO:0000313" key="4">
    <source>
        <dbReference type="EMBL" id="KOM47951.1"/>
    </source>
</evidence>
<dbReference type="InterPro" id="IPR011989">
    <property type="entry name" value="ARM-like"/>
</dbReference>
<name>A0A0L9UZ48_PHAAN</name>
<evidence type="ECO:0000256" key="3">
    <source>
        <dbReference type="SAM" id="Phobius"/>
    </source>
</evidence>
<accession>A0A0L9UZ48</accession>
<sequence length="507" mass="55753">MGLRSRSLCSSYEPEVDGDREPEPKPEPCLGFLQRESFSTEIIENISLEDLQPTVEICIDGLHSPSLAVKRSTAAKLRLLAKNRADNRALISESSAVPTLVPLLRCSDPWTQEHAVTTLNIDFEPERGLRADESCVGGGEQDLDRCLRGDTAAGFAATEWFQQREEGRTDDAQCDRTKRGRRYNGDGVLFGGSKRGKVNSRRKQKTRSSNEWTSAHKSSPMMGGHVATHKTQSSSFLECHVATTKRKSSPMVEGHVTSTKKKSSPLLGCHVATSKKKVEVVRSWNLGRVGKASERRSATTLSGILGALNAGLHCLPLGCPFFGALSEGSPCLALGRPFWSAERHFFESHHACLPSELTLSHSKVEGQCCKHGGKACVDTIAFTLKFNLVHCYFAPPLASFPVGKPTELELYQTTTLKHLQHIHKHLMCIQNSTEFIQSTTTSLRFGASSALHGVASIIWHQEPAVSFTLQELSHSHLHFFFISVLFYCASVTVSLCFILISCFAVDI</sequence>
<dbReference type="PANTHER" id="PTHR23315:SF129">
    <property type="entry name" value="ARM REPEAT SUPERFAMILY PROTEIN"/>
    <property type="match status" value="1"/>
</dbReference>
<feature type="compositionally biased region" description="Basic and acidic residues" evidence="2">
    <location>
        <begin position="17"/>
        <end position="26"/>
    </location>
</feature>